<dbReference type="PANTHER" id="PTHR44169">
    <property type="entry name" value="NADPH-DEPENDENT 1-ACYLDIHYDROXYACETONE PHOSPHATE REDUCTASE"/>
    <property type="match status" value="1"/>
</dbReference>
<keyword evidence="2" id="KW-0521">NADP</keyword>
<dbReference type="EMBL" id="CAWUHC010000029">
    <property type="protein sequence ID" value="CAK7220120.1"/>
    <property type="molecule type" value="Genomic_DNA"/>
</dbReference>
<dbReference type="InterPro" id="IPR057326">
    <property type="entry name" value="KR_dom"/>
</dbReference>
<dbReference type="InterPro" id="IPR020904">
    <property type="entry name" value="Sc_DH/Rdtase_CS"/>
</dbReference>
<keyword evidence="3 6" id="KW-0560">Oxidoreductase</keyword>
<dbReference type="SUPFAM" id="SSF51735">
    <property type="entry name" value="NAD(P)-binding Rossmann-fold domains"/>
    <property type="match status" value="1"/>
</dbReference>
<evidence type="ECO:0000256" key="4">
    <source>
        <dbReference type="RuleBase" id="RU000363"/>
    </source>
</evidence>
<dbReference type="SMART" id="SM00822">
    <property type="entry name" value="PKS_KR"/>
    <property type="match status" value="1"/>
</dbReference>
<protein>
    <submittedName>
        <fullName evidence="6">NADPH-dependent 1-acyl dihydroxyacetone phosphate reductase</fullName>
        <ecNumber evidence="6">1.1.1.101</ecNumber>
    </submittedName>
</protein>
<feature type="domain" description="Ketoreductase" evidence="5">
    <location>
        <begin position="5"/>
        <end position="185"/>
    </location>
</feature>
<name>A0ABP0BKF5_9PEZI</name>
<gene>
    <name evidence="6" type="primary">AYR1_2</name>
    <name evidence="6" type="ORF">SBRCBS47491_004081</name>
</gene>
<dbReference type="PRINTS" id="PR00080">
    <property type="entry name" value="SDRFAMILY"/>
</dbReference>
<proteinExistence type="inferred from homology"/>
<evidence type="ECO:0000256" key="1">
    <source>
        <dbReference type="ARBA" id="ARBA00006484"/>
    </source>
</evidence>
<evidence type="ECO:0000313" key="7">
    <source>
        <dbReference type="Proteomes" id="UP001642406"/>
    </source>
</evidence>
<dbReference type="PROSITE" id="PS00061">
    <property type="entry name" value="ADH_SHORT"/>
    <property type="match status" value="1"/>
</dbReference>
<comment type="similarity">
    <text evidence="1 4">Belongs to the short-chain dehydrogenases/reductases (SDR) family.</text>
</comment>
<dbReference type="InterPro" id="IPR036291">
    <property type="entry name" value="NAD(P)-bd_dom_sf"/>
</dbReference>
<dbReference type="Pfam" id="PF00106">
    <property type="entry name" value="adh_short"/>
    <property type="match status" value="1"/>
</dbReference>
<sequence length="282" mass="30277">MTGQKSVLITGCSHGGIGDALAREFHSRGLRVFATARNTAKMAELAELGITTLEMDVTDVASVQAAAERVKASSGGKLDILVNNAGLSHVMPLADCDLADVKRVLDTNIFGVFAVTHTLLPLLIAARGVVASISSVNTVFHPPYHTAYNASKAAVNSFGHTLRVELAPLGVRVVTIVTGAVSTHLFDNATPRCNLPEDSLYVTLKDRIEKYDFLDGVNWTLAQDYARQVASDLLRPSPKPLVWRAATSTMAWFLSIFGWTGMTDSPMSKRVGLDKMKPPAAN</sequence>
<dbReference type="GO" id="GO:0000140">
    <property type="term" value="F:acylglycerone-phosphate reductase (NADP+) activity"/>
    <property type="evidence" value="ECO:0007669"/>
    <property type="project" value="UniProtKB-EC"/>
</dbReference>
<evidence type="ECO:0000256" key="3">
    <source>
        <dbReference type="ARBA" id="ARBA00023002"/>
    </source>
</evidence>
<accession>A0ABP0BKF5</accession>
<evidence type="ECO:0000259" key="5">
    <source>
        <dbReference type="SMART" id="SM00822"/>
    </source>
</evidence>
<organism evidence="6 7">
    <name type="scientific">Sporothrix bragantina</name>
    <dbReference type="NCBI Taxonomy" id="671064"/>
    <lineage>
        <taxon>Eukaryota</taxon>
        <taxon>Fungi</taxon>
        <taxon>Dikarya</taxon>
        <taxon>Ascomycota</taxon>
        <taxon>Pezizomycotina</taxon>
        <taxon>Sordariomycetes</taxon>
        <taxon>Sordariomycetidae</taxon>
        <taxon>Ophiostomatales</taxon>
        <taxon>Ophiostomataceae</taxon>
        <taxon>Sporothrix</taxon>
    </lineage>
</organism>
<comment type="caution">
    <text evidence="6">The sequence shown here is derived from an EMBL/GenBank/DDBJ whole genome shotgun (WGS) entry which is preliminary data.</text>
</comment>
<dbReference type="EC" id="1.1.1.101" evidence="6"/>
<reference evidence="6 7" key="1">
    <citation type="submission" date="2024-01" db="EMBL/GenBank/DDBJ databases">
        <authorList>
            <person name="Allen C."/>
            <person name="Tagirdzhanova G."/>
        </authorList>
    </citation>
    <scope>NUCLEOTIDE SEQUENCE [LARGE SCALE GENOMIC DNA]</scope>
</reference>
<keyword evidence="7" id="KW-1185">Reference proteome</keyword>
<dbReference type="PANTHER" id="PTHR44169:SF6">
    <property type="entry name" value="NADPH-DEPENDENT 1-ACYLDIHYDROXYACETONE PHOSPHATE REDUCTASE"/>
    <property type="match status" value="1"/>
</dbReference>
<dbReference type="PRINTS" id="PR00081">
    <property type="entry name" value="GDHRDH"/>
</dbReference>
<evidence type="ECO:0000313" key="6">
    <source>
        <dbReference type="EMBL" id="CAK7220120.1"/>
    </source>
</evidence>
<evidence type="ECO:0000256" key="2">
    <source>
        <dbReference type="ARBA" id="ARBA00022857"/>
    </source>
</evidence>
<dbReference type="InterPro" id="IPR002347">
    <property type="entry name" value="SDR_fam"/>
</dbReference>
<dbReference type="Gene3D" id="3.40.50.720">
    <property type="entry name" value="NAD(P)-binding Rossmann-like Domain"/>
    <property type="match status" value="1"/>
</dbReference>
<dbReference type="Proteomes" id="UP001642406">
    <property type="component" value="Unassembled WGS sequence"/>
</dbReference>